<evidence type="ECO:0000256" key="8">
    <source>
        <dbReference type="ARBA" id="ARBA00023224"/>
    </source>
</evidence>
<dbReference type="OrthoDB" id="10044919at2759"/>
<dbReference type="SUPFAM" id="SSF81321">
    <property type="entry name" value="Family A G protein-coupled receptor-like"/>
    <property type="match status" value="1"/>
</dbReference>
<feature type="transmembrane region" description="Helical" evidence="9">
    <location>
        <begin position="282"/>
        <end position="301"/>
    </location>
</feature>
<evidence type="ECO:0000256" key="2">
    <source>
        <dbReference type="ARBA" id="ARBA00022475"/>
    </source>
</evidence>
<dbReference type="GeneID" id="119719190"/>
<keyword evidence="2" id="KW-1003">Cell membrane</keyword>
<name>A0A913YYL4_PATMI</name>
<feature type="transmembrane region" description="Helical" evidence="9">
    <location>
        <begin position="31"/>
        <end position="55"/>
    </location>
</feature>
<evidence type="ECO:0000256" key="1">
    <source>
        <dbReference type="ARBA" id="ARBA00004651"/>
    </source>
</evidence>
<evidence type="ECO:0000256" key="4">
    <source>
        <dbReference type="ARBA" id="ARBA00022989"/>
    </source>
</evidence>
<keyword evidence="4 9" id="KW-1133">Transmembrane helix</keyword>
<dbReference type="GO" id="GO:0004930">
    <property type="term" value="F:G protein-coupled receptor activity"/>
    <property type="evidence" value="ECO:0007669"/>
    <property type="project" value="UniProtKB-KW"/>
</dbReference>
<evidence type="ECO:0000256" key="3">
    <source>
        <dbReference type="ARBA" id="ARBA00022692"/>
    </source>
</evidence>
<dbReference type="InterPro" id="IPR000276">
    <property type="entry name" value="GPCR_Rhodpsn"/>
</dbReference>
<reference evidence="11" key="1">
    <citation type="submission" date="2022-11" db="UniProtKB">
        <authorList>
            <consortium name="EnsemblMetazoa"/>
        </authorList>
    </citation>
    <scope>IDENTIFICATION</scope>
</reference>
<feature type="transmembrane region" description="Helical" evidence="9">
    <location>
        <begin position="253"/>
        <end position="270"/>
    </location>
</feature>
<evidence type="ECO:0000313" key="11">
    <source>
        <dbReference type="EnsemblMetazoa" id="XP_038044477.1"/>
    </source>
</evidence>
<evidence type="ECO:0000256" key="7">
    <source>
        <dbReference type="ARBA" id="ARBA00023170"/>
    </source>
</evidence>
<dbReference type="PROSITE" id="PS50262">
    <property type="entry name" value="G_PROTEIN_RECEP_F1_2"/>
    <property type="match status" value="1"/>
</dbReference>
<dbReference type="AlphaFoldDB" id="A0A913YYL4"/>
<feature type="transmembrane region" description="Helical" evidence="9">
    <location>
        <begin position="189"/>
        <end position="219"/>
    </location>
</feature>
<dbReference type="Proteomes" id="UP000887568">
    <property type="component" value="Unplaced"/>
</dbReference>
<dbReference type="PANTHER" id="PTHR24228">
    <property type="entry name" value="B2 BRADYKININ RECEPTOR/ANGIOTENSIN II RECEPTOR"/>
    <property type="match status" value="1"/>
</dbReference>
<dbReference type="PANTHER" id="PTHR24228:SF72">
    <property type="entry name" value="G-PROTEIN COUPLED RECEPTORS FAMILY 1 PROFILE DOMAIN-CONTAINING PROTEIN"/>
    <property type="match status" value="1"/>
</dbReference>
<feature type="transmembrane region" description="Helical" evidence="9">
    <location>
        <begin position="145"/>
        <end position="169"/>
    </location>
</feature>
<evidence type="ECO:0000313" key="12">
    <source>
        <dbReference type="Proteomes" id="UP000887568"/>
    </source>
</evidence>
<dbReference type="SMART" id="SM01381">
    <property type="entry name" value="7TM_GPCR_Srsx"/>
    <property type="match status" value="1"/>
</dbReference>
<dbReference type="CDD" id="cd00637">
    <property type="entry name" value="7tm_classA_rhodopsin-like"/>
    <property type="match status" value="1"/>
</dbReference>
<feature type="transmembrane region" description="Helical" evidence="9">
    <location>
        <begin position="103"/>
        <end position="124"/>
    </location>
</feature>
<dbReference type="GO" id="GO:0005886">
    <property type="term" value="C:plasma membrane"/>
    <property type="evidence" value="ECO:0007669"/>
    <property type="project" value="UniProtKB-SubCell"/>
</dbReference>
<proteinExistence type="predicted"/>
<dbReference type="OMA" id="AVITHPK"/>
<keyword evidence="8" id="KW-0807">Transducer</keyword>
<organism evidence="11 12">
    <name type="scientific">Patiria miniata</name>
    <name type="common">Bat star</name>
    <name type="synonym">Asterina miniata</name>
    <dbReference type="NCBI Taxonomy" id="46514"/>
    <lineage>
        <taxon>Eukaryota</taxon>
        <taxon>Metazoa</taxon>
        <taxon>Echinodermata</taxon>
        <taxon>Eleutherozoa</taxon>
        <taxon>Asterozoa</taxon>
        <taxon>Asteroidea</taxon>
        <taxon>Valvatacea</taxon>
        <taxon>Valvatida</taxon>
        <taxon>Asterinidae</taxon>
        <taxon>Patiria</taxon>
    </lineage>
</organism>
<accession>A0A913YYL4</accession>
<keyword evidence="3 9" id="KW-0812">Transmembrane</keyword>
<keyword evidence="12" id="KW-1185">Reference proteome</keyword>
<protein>
    <recommendedName>
        <fullName evidence="10">G-protein coupled receptors family 1 profile domain-containing protein</fullName>
    </recommendedName>
</protein>
<evidence type="ECO:0000256" key="6">
    <source>
        <dbReference type="ARBA" id="ARBA00023136"/>
    </source>
</evidence>
<keyword evidence="6 9" id="KW-0472">Membrane</keyword>
<evidence type="ECO:0000259" key="10">
    <source>
        <dbReference type="PROSITE" id="PS50262"/>
    </source>
</evidence>
<keyword evidence="5" id="KW-0297">G-protein coupled receptor</keyword>
<dbReference type="Pfam" id="PF00001">
    <property type="entry name" value="7tm_1"/>
    <property type="match status" value="1"/>
</dbReference>
<dbReference type="EnsemblMetazoa" id="XM_038188549.1">
    <property type="protein sequence ID" value="XP_038044477.1"/>
    <property type="gene ID" value="LOC119719190"/>
</dbReference>
<evidence type="ECO:0000256" key="9">
    <source>
        <dbReference type="SAM" id="Phobius"/>
    </source>
</evidence>
<evidence type="ECO:0000256" key="5">
    <source>
        <dbReference type="ARBA" id="ARBA00023040"/>
    </source>
</evidence>
<dbReference type="Gene3D" id="1.20.1070.10">
    <property type="entry name" value="Rhodopsin 7-helix transmembrane proteins"/>
    <property type="match status" value="1"/>
</dbReference>
<keyword evidence="7" id="KW-0675">Receptor</keyword>
<feature type="transmembrane region" description="Helical" evidence="9">
    <location>
        <begin position="67"/>
        <end position="91"/>
    </location>
</feature>
<dbReference type="PRINTS" id="PR00237">
    <property type="entry name" value="GPCRRHODOPSN"/>
</dbReference>
<sequence>MEFINETFTLESYDNFNTNESVYGKYFERQILSGVCFVASFVGFLGNLAVICVILTDKKLQTTTNVFVFNLAVADVLTCAVVPVQAVTILNDELVIPSWLCKLVAFCSLTCIGCSINSLALIAVNRLVGITTTAMYHKLYTAFKLFLMIVVSWGVPVATATIPLFTGYAKYGFNPIFKSCTWTSNKSDIITYAKFISVMYFPLQFAILFLSYLKIYLYVRRTTKSMMRHDTNGSGPQKCQRQLWKRQVTVTKNLFKVVCVFFLCITPYFITLGLQSNVAKSLLSYAGVILISNSAVNPIIYGTKHPDFRTAFAHILRCRRKKRKPESAKGISGQNRTNIVTASASITLQLV</sequence>
<dbReference type="RefSeq" id="XP_038044477.1">
    <property type="nucleotide sequence ID" value="XM_038188549.1"/>
</dbReference>
<feature type="domain" description="G-protein coupled receptors family 1 profile" evidence="10">
    <location>
        <begin position="46"/>
        <end position="301"/>
    </location>
</feature>
<dbReference type="InterPro" id="IPR017452">
    <property type="entry name" value="GPCR_Rhodpsn_7TM"/>
</dbReference>
<comment type="subcellular location">
    <subcellularLocation>
        <location evidence="1">Cell membrane</location>
        <topology evidence="1">Multi-pass membrane protein</topology>
    </subcellularLocation>
</comment>